<evidence type="ECO:0000313" key="2">
    <source>
        <dbReference type="EMBL" id="GFH61126.1"/>
    </source>
</evidence>
<dbReference type="AlphaFoldDB" id="A0AAD3HF86"/>
<keyword evidence="3" id="KW-1185">Reference proteome</keyword>
<name>A0AAD3HF86_9STRA</name>
<reference evidence="2 3" key="1">
    <citation type="journal article" date="2021" name="Sci. Rep.">
        <title>The genome of the diatom Chaetoceros tenuissimus carries an ancient integrated fragment of an extant virus.</title>
        <authorList>
            <person name="Hongo Y."/>
            <person name="Kimura K."/>
            <person name="Takaki Y."/>
            <person name="Yoshida Y."/>
            <person name="Baba S."/>
            <person name="Kobayashi G."/>
            <person name="Nagasaki K."/>
            <person name="Hano T."/>
            <person name="Tomaru Y."/>
        </authorList>
    </citation>
    <scope>NUCLEOTIDE SEQUENCE [LARGE SCALE GENOMIC DNA]</scope>
    <source>
        <strain evidence="2 3">NIES-3715</strain>
    </source>
</reference>
<dbReference type="EMBL" id="BLLK01000071">
    <property type="protein sequence ID" value="GFH61126.1"/>
    <property type="molecule type" value="Genomic_DNA"/>
</dbReference>
<accession>A0AAD3HF86</accession>
<proteinExistence type="predicted"/>
<evidence type="ECO:0000256" key="1">
    <source>
        <dbReference type="SAM" id="SignalP"/>
    </source>
</evidence>
<comment type="caution">
    <text evidence="2">The sequence shown here is derived from an EMBL/GenBank/DDBJ whole genome shotgun (WGS) entry which is preliminary data.</text>
</comment>
<dbReference type="Proteomes" id="UP001054902">
    <property type="component" value="Unassembled WGS sequence"/>
</dbReference>
<gene>
    <name evidence="2" type="ORF">CTEN210_17602</name>
</gene>
<feature type="signal peptide" evidence="1">
    <location>
        <begin position="1"/>
        <end position="17"/>
    </location>
</feature>
<organism evidence="2 3">
    <name type="scientific">Chaetoceros tenuissimus</name>
    <dbReference type="NCBI Taxonomy" id="426638"/>
    <lineage>
        <taxon>Eukaryota</taxon>
        <taxon>Sar</taxon>
        <taxon>Stramenopiles</taxon>
        <taxon>Ochrophyta</taxon>
        <taxon>Bacillariophyta</taxon>
        <taxon>Coscinodiscophyceae</taxon>
        <taxon>Chaetocerotophycidae</taxon>
        <taxon>Chaetocerotales</taxon>
        <taxon>Chaetocerotaceae</taxon>
        <taxon>Chaetoceros</taxon>
    </lineage>
</organism>
<feature type="chain" id="PRO_5042277998" evidence="1">
    <location>
        <begin position="18"/>
        <end position="277"/>
    </location>
</feature>
<protein>
    <submittedName>
        <fullName evidence="2">Uncharacterized protein</fullName>
    </submittedName>
</protein>
<evidence type="ECO:0000313" key="3">
    <source>
        <dbReference type="Proteomes" id="UP001054902"/>
    </source>
</evidence>
<sequence length="277" mass="30289">MLFRSTVAMTLLSLASGAKIAMKPFEDPSMLSTISGIYFEPVVSTDNYCDESSIPRNCGGKIDLDLSADSNIEFEWIASESMDKYISVSSPTGTIQFEFRAQYPCTEGQSQMIDGSNIEYDIEFLQDAPKDAIKYNPADSFITLGLTASGTKCRIFSRLSFIENGDSGLSMDITKLTFNADYDASLVVDGMKTYSWTTNKFNWIQLEGVSGIDSSQFSYNIKDAPIYPSQTPSASPSMAPIATNTEENKRTIVESSGLKISTGTTALIVSLIAMIMF</sequence>
<keyword evidence="1" id="KW-0732">Signal</keyword>